<keyword evidence="1" id="KW-0092">Biotin</keyword>
<dbReference type="InterPro" id="IPR050709">
    <property type="entry name" value="Biotin_Carboxyl_Carrier/Decarb"/>
</dbReference>
<gene>
    <name evidence="3" type="primary">accB</name>
    <name evidence="3" type="ORF">GCM10011571_25940</name>
</gene>
<dbReference type="AlphaFoldDB" id="A0A8J2VFQ6"/>
<dbReference type="InterPro" id="IPR011053">
    <property type="entry name" value="Single_hybrid_motif"/>
</dbReference>
<evidence type="ECO:0000313" key="3">
    <source>
        <dbReference type="EMBL" id="GGE22668.1"/>
    </source>
</evidence>
<accession>A0A8J2VFQ6</accession>
<dbReference type="RefSeq" id="WP_188648314.1">
    <property type="nucleotide sequence ID" value="NZ_BMHQ01000009.1"/>
</dbReference>
<reference evidence="3" key="1">
    <citation type="journal article" date="2014" name="Int. J. Syst. Evol. Microbiol.">
        <title>Complete genome sequence of Corynebacterium casei LMG S-19264T (=DSM 44701T), isolated from a smear-ripened cheese.</title>
        <authorList>
            <consortium name="US DOE Joint Genome Institute (JGI-PGF)"/>
            <person name="Walter F."/>
            <person name="Albersmeier A."/>
            <person name="Kalinowski J."/>
            <person name="Ruckert C."/>
        </authorList>
    </citation>
    <scope>NUCLEOTIDE SEQUENCE</scope>
    <source>
        <strain evidence="3">CGMCC 1.15179</strain>
    </source>
</reference>
<dbReference type="PROSITE" id="PS50968">
    <property type="entry name" value="BIOTINYL_LIPOYL"/>
    <property type="match status" value="1"/>
</dbReference>
<dbReference type="PANTHER" id="PTHR45266:SF3">
    <property type="entry name" value="OXALOACETATE DECARBOXYLASE ALPHA CHAIN"/>
    <property type="match status" value="1"/>
</dbReference>
<dbReference type="NCBIfam" id="NF006079">
    <property type="entry name" value="PRK08225.1"/>
    <property type="match status" value="1"/>
</dbReference>
<feature type="domain" description="Lipoyl-binding" evidence="2">
    <location>
        <begin position="1"/>
        <end position="70"/>
    </location>
</feature>
<comment type="caution">
    <text evidence="3">The sequence shown here is derived from an EMBL/GenBank/DDBJ whole genome shotgun (WGS) entry which is preliminary data.</text>
</comment>
<name>A0A8J2VFQ6_9BACL</name>
<keyword evidence="4" id="KW-1185">Reference proteome</keyword>
<dbReference type="Pfam" id="PF00364">
    <property type="entry name" value="Biotin_lipoyl"/>
    <property type="match status" value="1"/>
</dbReference>
<proteinExistence type="predicted"/>
<dbReference type="EMBL" id="BMHQ01000009">
    <property type="protein sequence ID" value="GGE22668.1"/>
    <property type="molecule type" value="Genomic_DNA"/>
</dbReference>
<dbReference type="FunFam" id="2.40.50.100:FF:000003">
    <property type="entry name" value="Acetyl-CoA carboxylase biotin carboxyl carrier protein"/>
    <property type="match status" value="1"/>
</dbReference>
<dbReference type="SUPFAM" id="SSF51230">
    <property type="entry name" value="Single hybrid motif"/>
    <property type="match status" value="1"/>
</dbReference>
<reference evidence="3" key="2">
    <citation type="submission" date="2020-09" db="EMBL/GenBank/DDBJ databases">
        <authorList>
            <person name="Sun Q."/>
            <person name="Zhou Y."/>
        </authorList>
    </citation>
    <scope>NUCLEOTIDE SEQUENCE</scope>
    <source>
        <strain evidence="3">CGMCC 1.15179</strain>
    </source>
</reference>
<protein>
    <submittedName>
        <fullName evidence="3">Acetyl-CoA carboxylase biotin carboxyl carrier protein subunit</fullName>
    </submittedName>
</protein>
<evidence type="ECO:0000313" key="4">
    <source>
        <dbReference type="Proteomes" id="UP000625210"/>
    </source>
</evidence>
<dbReference type="CDD" id="cd06850">
    <property type="entry name" value="biotinyl_domain"/>
    <property type="match status" value="1"/>
</dbReference>
<dbReference type="Gene3D" id="2.40.50.100">
    <property type="match status" value="1"/>
</dbReference>
<organism evidence="3 4">
    <name type="scientific">Marinithermofilum abyssi</name>
    <dbReference type="NCBI Taxonomy" id="1571185"/>
    <lineage>
        <taxon>Bacteria</taxon>
        <taxon>Bacillati</taxon>
        <taxon>Bacillota</taxon>
        <taxon>Bacilli</taxon>
        <taxon>Bacillales</taxon>
        <taxon>Thermoactinomycetaceae</taxon>
        <taxon>Marinithermofilum</taxon>
    </lineage>
</organism>
<evidence type="ECO:0000259" key="2">
    <source>
        <dbReference type="PROSITE" id="PS50968"/>
    </source>
</evidence>
<dbReference type="PANTHER" id="PTHR45266">
    <property type="entry name" value="OXALOACETATE DECARBOXYLASE ALPHA CHAIN"/>
    <property type="match status" value="1"/>
</dbReference>
<evidence type="ECO:0000256" key="1">
    <source>
        <dbReference type="ARBA" id="ARBA00023267"/>
    </source>
</evidence>
<dbReference type="NCBIfam" id="NF004547">
    <property type="entry name" value="PRK05889.1"/>
    <property type="match status" value="1"/>
</dbReference>
<dbReference type="Proteomes" id="UP000625210">
    <property type="component" value="Unassembled WGS sequence"/>
</dbReference>
<dbReference type="InterPro" id="IPR000089">
    <property type="entry name" value="Biotin_lipoyl"/>
</dbReference>
<sequence length="71" mass="7519">MQQVQSTMAGTVLQVLVQPGDQVEAGQDVVILESMKMEVPVQSESSGTVKEVKVEAGAFVGEGDVLLELDE</sequence>